<keyword evidence="8" id="KW-0378">Hydrolase</keyword>
<dbReference type="PROSITE" id="PS00842">
    <property type="entry name" value="XPG_2"/>
    <property type="match status" value="1"/>
</dbReference>
<evidence type="ECO:0000256" key="11">
    <source>
        <dbReference type="ARBA" id="ARBA00023242"/>
    </source>
</evidence>
<feature type="domain" description="XPG-I" evidence="15">
    <location>
        <begin position="858"/>
        <end position="927"/>
    </location>
</feature>
<dbReference type="Pfam" id="PF00752">
    <property type="entry name" value="XPG_N"/>
    <property type="match status" value="1"/>
</dbReference>
<feature type="compositionally biased region" description="Basic and acidic residues" evidence="14">
    <location>
        <begin position="1117"/>
        <end position="1129"/>
    </location>
</feature>
<dbReference type="InterPro" id="IPR006085">
    <property type="entry name" value="XPG_DNA_repair_N"/>
</dbReference>
<evidence type="ECO:0000256" key="4">
    <source>
        <dbReference type="ARBA" id="ARBA00022722"/>
    </source>
</evidence>
<evidence type="ECO:0000256" key="3">
    <source>
        <dbReference type="ARBA" id="ARBA00005283"/>
    </source>
</evidence>
<feature type="compositionally biased region" description="Acidic residues" evidence="14">
    <location>
        <begin position="1251"/>
        <end position="1261"/>
    </location>
</feature>
<dbReference type="SMART" id="SM00484">
    <property type="entry name" value="XPGI"/>
    <property type="match status" value="1"/>
</dbReference>
<feature type="compositionally biased region" description="Acidic residues" evidence="14">
    <location>
        <begin position="1206"/>
        <end position="1218"/>
    </location>
</feature>
<comment type="similarity">
    <text evidence="12">Belongs to the XPG/RAD2 endonuclease family. GEN subfamily.</text>
</comment>
<evidence type="ECO:0000259" key="16">
    <source>
        <dbReference type="SMART" id="SM00485"/>
    </source>
</evidence>
<dbReference type="EMBL" id="QPFP01000009">
    <property type="protein sequence ID" value="TEB34513.1"/>
    <property type="molecule type" value="Genomic_DNA"/>
</dbReference>
<dbReference type="InterPro" id="IPR006086">
    <property type="entry name" value="XPG-I_dom"/>
</dbReference>
<dbReference type="InterPro" id="IPR008918">
    <property type="entry name" value="HhH2"/>
</dbReference>
<evidence type="ECO:0000256" key="10">
    <source>
        <dbReference type="ARBA" id="ARBA00023204"/>
    </source>
</evidence>
<evidence type="ECO:0000256" key="2">
    <source>
        <dbReference type="ARBA" id="ARBA00004123"/>
    </source>
</evidence>
<feature type="compositionally biased region" description="Low complexity" evidence="14">
    <location>
        <begin position="472"/>
        <end position="481"/>
    </location>
</feature>
<evidence type="ECO:0000256" key="1">
    <source>
        <dbReference type="ARBA" id="ARBA00001946"/>
    </source>
</evidence>
<dbReference type="GO" id="GO:0046872">
    <property type="term" value="F:metal ion binding"/>
    <property type="evidence" value="ECO:0007669"/>
    <property type="project" value="UniProtKB-KW"/>
</dbReference>
<feature type="compositionally biased region" description="Basic residues" evidence="14">
    <location>
        <begin position="1235"/>
        <end position="1244"/>
    </location>
</feature>
<dbReference type="FunFam" id="1.10.150.20:FF:000030">
    <property type="entry name" value="Flap endonuclease GEN-like 1"/>
    <property type="match status" value="1"/>
</dbReference>
<feature type="region of interest" description="Disordered" evidence="14">
    <location>
        <begin position="1117"/>
        <end position="1261"/>
    </location>
</feature>
<keyword evidence="5" id="KW-0479">Metal-binding</keyword>
<keyword evidence="10" id="KW-0234">DNA repair</keyword>
<dbReference type="Pfam" id="PF00867">
    <property type="entry name" value="XPG_I"/>
    <property type="match status" value="1"/>
</dbReference>
<evidence type="ECO:0000256" key="12">
    <source>
        <dbReference type="ARBA" id="ARBA00038112"/>
    </source>
</evidence>
<comment type="similarity">
    <text evidence="3">Belongs to the XPG/RAD2 endonuclease family. XPG subfamily.</text>
</comment>
<evidence type="ECO:0000256" key="8">
    <source>
        <dbReference type="ARBA" id="ARBA00022801"/>
    </source>
</evidence>
<dbReference type="PROSITE" id="PS00841">
    <property type="entry name" value="XPG_1"/>
    <property type="match status" value="1"/>
</dbReference>
<dbReference type="SMART" id="SM00485">
    <property type="entry name" value="XPGN"/>
    <property type="match status" value="1"/>
</dbReference>
<dbReference type="GO" id="GO:0006289">
    <property type="term" value="P:nucleotide-excision repair"/>
    <property type="evidence" value="ECO:0007669"/>
    <property type="project" value="InterPro"/>
</dbReference>
<feature type="compositionally biased region" description="Low complexity" evidence="14">
    <location>
        <begin position="445"/>
        <end position="456"/>
    </location>
</feature>
<feature type="region of interest" description="Disordered" evidence="14">
    <location>
        <begin position="607"/>
        <end position="638"/>
    </location>
</feature>
<dbReference type="PANTHER" id="PTHR16171:SF7">
    <property type="entry name" value="DNA REPAIR PROTEIN RAD2"/>
    <property type="match status" value="1"/>
</dbReference>
<name>A0A4Y7TK03_COPMI</name>
<keyword evidence="9" id="KW-0460">Magnesium</keyword>
<dbReference type="PANTHER" id="PTHR16171">
    <property type="entry name" value="DNA REPAIR PROTEIN COMPLEMENTING XP-G CELLS-RELATED"/>
    <property type="match status" value="1"/>
</dbReference>
<feature type="compositionally biased region" description="Basic and acidic residues" evidence="14">
    <location>
        <begin position="389"/>
        <end position="399"/>
    </location>
</feature>
<keyword evidence="18" id="KW-1185">Reference proteome</keyword>
<comment type="subcellular location">
    <subcellularLocation>
        <location evidence="2">Nucleus</location>
    </subcellularLocation>
</comment>
<dbReference type="Gene3D" id="1.10.150.20">
    <property type="entry name" value="5' to 3' exonuclease, C-terminal subdomain"/>
    <property type="match status" value="1"/>
</dbReference>
<proteinExistence type="inferred from homology"/>
<gene>
    <name evidence="17" type="ORF">FA13DRAFT_1729147</name>
</gene>
<sequence>MGVKSLWSLLTPVGRPVMLETMEGKVMAIDSSIWIYQFQATMRDKDGKALTNAHVLGFLRRISKLLFYGIKPVFVFDGGAPVLKRSTLNERRKKKSGAAVSHAKLAEKLLAAQLRREAINQAAKGKKKAPDPTDLEDPHTVYLEDIDPRAPKTPSRPKPPTPSSSTKKKAKFHDHDPYKLPEVDLGHVVGKLTQSSAPDPRLATEEELRAFIEEMKPEDFDINSPSFRELPTEVKYEIIGDLRIKSRQTSFARLQKMLKNSRTPLDFSKQQIQNLKQRNALTQQLLVTTDTIGSANISIPVRIASERNREYVLIKNNDGSGGWILGVKDTTGNTYEKPIEIDHEEEHEEDDDDSDADMEEVQIAPANTTIDPDLKDYQRQNALSALSRRNTDKGLESISRRPINRKRKENPLFEMNDSDLSEDERLQLATKDEDDEALARSKRQAANSSAPVASSSRVTLDSGPQTPKRQSKALPASPSAASDDEFDDMYVTPSRLSMALRFAHSHHDSEQSARKVLDESPSGMFGMNALLTPNKAKPLSAVKESGNDNTEAIEINIPVEVAKGFEEFKSVGGKDNTQSKERAVLTAEDAGIAMASSFAPTGLLAPQPILASSLPPTHSRTPPPPDDIEVDESDDDMEEVRIDTSASIPERLDSAAAAQPIVVDDSDTDMEEVAVEAPPITLSAALSEPTPTPADSLETPPTIPPKEPPAAPSPEVTPITPPAPSVTPSQFLLAHDSVLFIPTNDSRSPSPQPPPPAPYSPPPPPREDELERDLAALEHEREQEHQEEEFDAADEMDAHAEEGQFAEFLSQVKGRDLHDVRREIDEEITVLNQQKKAALRDAEDVTQQMVSQIMTMLRLFGIPYITAPMEAEAQCAELVTLGLVDGVITDDSDVFLFGAARVFKNMFNQSKTVECFLSSDLERELGLDRDTLIQLAYLLGSDYTDGLQGVGPVVAMELLKEFPGKNGLWKFREWWSKVQSGKDTEKESGSKFRTTFKRKFKSLYLSSDWPNTAVRDAYYHPAVDSSDEPFKWGLPDLDGLRHFFGEELHWPHPKTDDLLLPIIQKMNKRTKAGAVNKQGVLNDWMGLSVAAGSGTMAPRQRQAYASKRLQEVVKDFRKRRAGEASRSREGSVGQVDDGSEVEEEEPVKKKRKAPGGATNGKRKAKPRAAETKDGEESSAKTTTRKATAKKAGAKRKGKGKRKADLSEDDDASEFDENGDGTVDVEAPSKVELRPRPKPRPKPVKRPTGEPQDGEGDEEPGH</sequence>
<dbReference type="InterPro" id="IPR036279">
    <property type="entry name" value="5-3_exonuclease_C_sf"/>
</dbReference>
<evidence type="ECO:0000256" key="9">
    <source>
        <dbReference type="ARBA" id="ARBA00022842"/>
    </source>
</evidence>
<organism evidence="17 18">
    <name type="scientific">Coprinellus micaceus</name>
    <name type="common">Glistening ink-cap mushroom</name>
    <name type="synonym">Coprinus micaceus</name>
    <dbReference type="NCBI Taxonomy" id="71717"/>
    <lineage>
        <taxon>Eukaryota</taxon>
        <taxon>Fungi</taxon>
        <taxon>Dikarya</taxon>
        <taxon>Basidiomycota</taxon>
        <taxon>Agaricomycotina</taxon>
        <taxon>Agaricomycetes</taxon>
        <taxon>Agaricomycetidae</taxon>
        <taxon>Agaricales</taxon>
        <taxon>Agaricineae</taxon>
        <taxon>Psathyrellaceae</taxon>
        <taxon>Coprinellus</taxon>
    </lineage>
</organism>
<dbReference type="CDD" id="cd09904">
    <property type="entry name" value="H3TH_XPG"/>
    <property type="match status" value="1"/>
</dbReference>
<dbReference type="InterPro" id="IPR006084">
    <property type="entry name" value="XPG/Rad2"/>
</dbReference>
<dbReference type="InterPro" id="IPR001044">
    <property type="entry name" value="XPG/Rad2_eukaryotes"/>
</dbReference>
<dbReference type="GO" id="GO:0003697">
    <property type="term" value="F:single-stranded DNA binding"/>
    <property type="evidence" value="ECO:0007669"/>
    <property type="project" value="InterPro"/>
</dbReference>
<evidence type="ECO:0000256" key="7">
    <source>
        <dbReference type="ARBA" id="ARBA00022763"/>
    </source>
</evidence>
<feature type="compositionally biased region" description="Basic residues" evidence="14">
    <location>
        <begin position="1182"/>
        <end position="1201"/>
    </location>
</feature>
<keyword evidence="6" id="KW-0255">Endonuclease</keyword>
<feature type="coiled-coil region" evidence="13">
    <location>
        <begin position="821"/>
        <end position="848"/>
    </location>
</feature>
<dbReference type="OrthoDB" id="31113at2759"/>
<feature type="compositionally biased region" description="Acidic residues" evidence="14">
    <location>
        <begin position="626"/>
        <end position="638"/>
    </location>
</feature>
<dbReference type="STRING" id="71717.A0A4Y7TK03"/>
<feature type="domain" description="XPG N-terminal" evidence="16">
    <location>
        <begin position="1"/>
        <end position="98"/>
    </location>
</feature>
<dbReference type="InterPro" id="IPR029060">
    <property type="entry name" value="PIN-like_dom_sf"/>
</dbReference>
<dbReference type="GO" id="GO:0048256">
    <property type="term" value="F:flap endonuclease activity"/>
    <property type="evidence" value="ECO:0007669"/>
    <property type="project" value="UniProtKB-ARBA"/>
</dbReference>
<evidence type="ECO:0000259" key="15">
    <source>
        <dbReference type="SMART" id="SM00484"/>
    </source>
</evidence>
<reference evidence="17 18" key="1">
    <citation type="journal article" date="2019" name="Nat. Ecol. Evol.">
        <title>Megaphylogeny resolves global patterns of mushroom evolution.</title>
        <authorList>
            <person name="Varga T."/>
            <person name="Krizsan K."/>
            <person name="Foldi C."/>
            <person name="Dima B."/>
            <person name="Sanchez-Garcia M."/>
            <person name="Sanchez-Ramirez S."/>
            <person name="Szollosi G.J."/>
            <person name="Szarkandi J.G."/>
            <person name="Papp V."/>
            <person name="Albert L."/>
            <person name="Andreopoulos W."/>
            <person name="Angelini C."/>
            <person name="Antonin V."/>
            <person name="Barry K.W."/>
            <person name="Bougher N.L."/>
            <person name="Buchanan P."/>
            <person name="Buyck B."/>
            <person name="Bense V."/>
            <person name="Catcheside P."/>
            <person name="Chovatia M."/>
            <person name="Cooper J."/>
            <person name="Damon W."/>
            <person name="Desjardin D."/>
            <person name="Finy P."/>
            <person name="Geml J."/>
            <person name="Haridas S."/>
            <person name="Hughes K."/>
            <person name="Justo A."/>
            <person name="Karasinski D."/>
            <person name="Kautmanova I."/>
            <person name="Kiss B."/>
            <person name="Kocsube S."/>
            <person name="Kotiranta H."/>
            <person name="LaButti K.M."/>
            <person name="Lechner B.E."/>
            <person name="Liimatainen K."/>
            <person name="Lipzen A."/>
            <person name="Lukacs Z."/>
            <person name="Mihaltcheva S."/>
            <person name="Morgado L.N."/>
            <person name="Niskanen T."/>
            <person name="Noordeloos M.E."/>
            <person name="Ohm R.A."/>
            <person name="Ortiz-Santana B."/>
            <person name="Ovrebo C."/>
            <person name="Racz N."/>
            <person name="Riley R."/>
            <person name="Savchenko A."/>
            <person name="Shiryaev A."/>
            <person name="Soop K."/>
            <person name="Spirin V."/>
            <person name="Szebenyi C."/>
            <person name="Tomsovsky M."/>
            <person name="Tulloss R.E."/>
            <person name="Uehling J."/>
            <person name="Grigoriev I.V."/>
            <person name="Vagvolgyi C."/>
            <person name="Papp T."/>
            <person name="Martin F.M."/>
            <person name="Miettinen O."/>
            <person name="Hibbett D.S."/>
            <person name="Nagy L.G."/>
        </authorList>
    </citation>
    <scope>NUCLEOTIDE SEQUENCE [LARGE SCALE GENOMIC DNA]</scope>
    <source>
        <strain evidence="17 18">FP101781</strain>
    </source>
</reference>
<feature type="compositionally biased region" description="Basic and acidic residues" evidence="14">
    <location>
        <begin position="1167"/>
        <end position="1178"/>
    </location>
</feature>
<dbReference type="SMART" id="SM00279">
    <property type="entry name" value="HhH2"/>
    <property type="match status" value="1"/>
</dbReference>
<dbReference type="PRINTS" id="PR00066">
    <property type="entry name" value="XRODRMPGMNTG"/>
</dbReference>
<dbReference type="CDD" id="cd09868">
    <property type="entry name" value="PIN_XPG_RAD2"/>
    <property type="match status" value="2"/>
</dbReference>
<evidence type="ECO:0000256" key="5">
    <source>
        <dbReference type="ARBA" id="ARBA00022723"/>
    </source>
</evidence>
<keyword evidence="4" id="KW-0540">Nuclease</keyword>
<dbReference type="Gene3D" id="3.40.50.1010">
    <property type="entry name" value="5'-nuclease"/>
    <property type="match status" value="2"/>
</dbReference>
<accession>A0A4Y7TK03</accession>
<keyword evidence="11" id="KW-0539">Nucleus</keyword>
<keyword evidence="7" id="KW-0227">DNA damage</keyword>
<comment type="cofactor">
    <cofactor evidence="1">
        <name>Mg(2+)</name>
        <dbReference type="ChEBI" id="CHEBI:18420"/>
    </cofactor>
</comment>
<keyword evidence="13" id="KW-0175">Coiled coil</keyword>
<feature type="region of interest" description="Disordered" evidence="14">
    <location>
        <begin position="673"/>
        <end position="769"/>
    </location>
</feature>
<comment type="caution">
    <text evidence="17">The sequence shown here is derived from an EMBL/GenBank/DDBJ whole genome shotgun (WGS) entry which is preliminary data.</text>
</comment>
<evidence type="ECO:0000256" key="6">
    <source>
        <dbReference type="ARBA" id="ARBA00022759"/>
    </source>
</evidence>
<feature type="compositionally biased region" description="Pro residues" evidence="14">
    <location>
        <begin position="750"/>
        <end position="764"/>
    </location>
</feature>
<dbReference type="SUPFAM" id="SSF88723">
    <property type="entry name" value="PIN domain-like"/>
    <property type="match status" value="1"/>
</dbReference>
<dbReference type="SUPFAM" id="SSF47807">
    <property type="entry name" value="5' to 3' exonuclease, C-terminal subdomain"/>
    <property type="match status" value="1"/>
</dbReference>
<evidence type="ECO:0000313" key="18">
    <source>
        <dbReference type="Proteomes" id="UP000298030"/>
    </source>
</evidence>
<evidence type="ECO:0000256" key="13">
    <source>
        <dbReference type="SAM" id="Coils"/>
    </source>
</evidence>
<feature type="compositionally biased region" description="Polar residues" evidence="14">
    <location>
        <begin position="457"/>
        <end position="468"/>
    </location>
</feature>
<feature type="region of interest" description="Disordered" evidence="14">
    <location>
        <begin position="384"/>
        <end position="487"/>
    </location>
</feature>
<evidence type="ECO:0000313" key="17">
    <source>
        <dbReference type="EMBL" id="TEB34513.1"/>
    </source>
</evidence>
<dbReference type="PRINTS" id="PR00853">
    <property type="entry name" value="XPGRADSUPER"/>
</dbReference>
<protein>
    <submittedName>
        <fullName evidence="17">PIN domain-like protein</fullName>
    </submittedName>
</protein>
<dbReference type="InterPro" id="IPR019974">
    <property type="entry name" value="XPG_CS"/>
</dbReference>
<feature type="region of interest" description="Disordered" evidence="14">
    <location>
        <begin position="145"/>
        <end position="181"/>
    </location>
</feature>
<dbReference type="AlphaFoldDB" id="A0A4Y7TK03"/>
<evidence type="ECO:0000256" key="14">
    <source>
        <dbReference type="SAM" id="MobiDB-lite"/>
    </source>
</evidence>
<dbReference type="GO" id="GO:0005634">
    <property type="term" value="C:nucleus"/>
    <property type="evidence" value="ECO:0007669"/>
    <property type="project" value="UniProtKB-SubCell"/>
</dbReference>
<feature type="compositionally biased region" description="Pro residues" evidence="14">
    <location>
        <begin position="701"/>
        <end position="712"/>
    </location>
</feature>
<dbReference type="Proteomes" id="UP000298030">
    <property type="component" value="Unassembled WGS sequence"/>
</dbReference>